<name>A0A5J4XBA8_9EUKA</name>
<dbReference type="EMBL" id="SNRW01000059">
    <property type="protein sequence ID" value="KAA6403795.1"/>
    <property type="molecule type" value="Genomic_DNA"/>
</dbReference>
<comment type="caution">
    <text evidence="2">The sequence shown here is derived from an EMBL/GenBank/DDBJ whole genome shotgun (WGS) entry which is preliminary data.</text>
</comment>
<gene>
    <name evidence="2" type="ORF">EZS28_000670</name>
</gene>
<feature type="region of interest" description="Disordered" evidence="1">
    <location>
        <begin position="117"/>
        <end position="147"/>
    </location>
</feature>
<proteinExistence type="predicted"/>
<evidence type="ECO:0000313" key="3">
    <source>
        <dbReference type="Proteomes" id="UP000324800"/>
    </source>
</evidence>
<evidence type="ECO:0000256" key="1">
    <source>
        <dbReference type="SAM" id="MobiDB-lite"/>
    </source>
</evidence>
<sequence>MSPKRVAPVKKAKPKTRVSEFIESKMPYIHKGQQVQPRNVSKIPSILDELKLSEADKKLGAGSKSSGKKQLIKDLDEHIRDVHDPLQGVYRNEAMSDQSLGLNARANELANDIGIHKFPTPVSRKPSATEIQRLPQPSLRATAPPKGINKEDELMNFLFCSHQEKEKEKVKKKDNIYYNQGPDNILDAF</sequence>
<organism evidence="2 3">
    <name type="scientific">Streblomastix strix</name>
    <dbReference type="NCBI Taxonomy" id="222440"/>
    <lineage>
        <taxon>Eukaryota</taxon>
        <taxon>Metamonada</taxon>
        <taxon>Preaxostyla</taxon>
        <taxon>Oxymonadida</taxon>
        <taxon>Streblomastigidae</taxon>
        <taxon>Streblomastix</taxon>
    </lineage>
</organism>
<evidence type="ECO:0000313" key="2">
    <source>
        <dbReference type="EMBL" id="KAA6403795.1"/>
    </source>
</evidence>
<dbReference type="Proteomes" id="UP000324800">
    <property type="component" value="Unassembled WGS sequence"/>
</dbReference>
<dbReference type="AlphaFoldDB" id="A0A5J4XBA8"/>
<protein>
    <submittedName>
        <fullName evidence="2">Uncharacterized protein</fullName>
    </submittedName>
</protein>
<reference evidence="2 3" key="1">
    <citation type="submission" date="2019-03" db="EMBL/GenBank/DDBJ databases">
        <title>Single cell metagenomics reveals metabolic interactions within the superorganism composed of flagellate Streblomastix strix and complex community of Bacteroidetes bacteria on its surface.</title>
        <authorList>
            <person name="Treitli S.C."/>
            <person name="Kolisko M."/>
            <person name="Husnik F."/>
            <person name="Keeling P."/>
            <person name="Hampl V."/>
        </authorList>
    </citation>
    <scope>NUCLEOTIDE SEQUENCE [LARGE SCALE GENOMIC DNA]</scope>
    <source>
        <strain evidence="2">ST1C</strain>
    </source>
</reference>
<accession>A0A5J4XBA8</accession>